<dbReference type="Proteomes" id="UP000053766">
    <property type="component" value="Unassembled WGS sequence"/>
</dbReference>
<reference evidence="3" key="2">
    <citation type="journal article" date="2016" name="Sci. Rep.">
        <title>Dictyocaulus viviparus genome, variome and transcriptome elucidate lungworm biology and support future intervention.</title>
        <authorList>
            <person name="McNulty S.N."/>
            <person name="Strube C."/>
            <person name="Rosa B.A."/>
            <person name="Martin J.C."/>
            <person name="Tyagi R."/>
            <person name="Choi Y.J."/>
            <person name="Wang Q."/>
            <person name="Hallsworth Pepin K."/>
            <person name="Zhang X."/>
            <person name="Ozersky P."/>
            <person name="Wilson R.K."/>
            <person name="Sternberg P.W."/>
            <person name="Gasser R.B."/>
            <person name="Mitreva M."/>
        </authorList>
    </citation>
    <scope>NUCLEOTIDE SEQUENCE [LARGE SCALE GENOMIC DNA]</scope>
    <source>
        <strain evidence="3">HannoverDv2000</strain>
    </source>
</reference>
<feature type="compositionally biased region" description="Low complexity" evidence="1">
    <location>
        <begin position="60"/>
        <end position="82"/>
    </location>
</feature>
<feature type="compositionally biased region" description="Polar residues" evidence="1">
    <location>
        <begin position="109"/>
        <end position="124"/>
    </location>
</feature>
<protein>
    <submittedName>
        <fullName evidence="2">Uncharacterized protein</fullName>
    </submittedName>
</protein>
<dbReference type="AlphaFoldDB" id="A0A0D8XI34"/>
<accession>A0A0D8XI34</accession>
<feature type="region of interest" description="Disordered" evidence="1">
    <location>
        <begin position="39"/>
        <end position="144"/>
    </location>
</feature>
<dbReference type="STRING" id="29172.A0A0D8XI34"/>
<evidence type="ECO:0000313" key="3">
    <source>
        <dbReference type="Proteomes" id="UP000053766"/>
    </source>
</evidence>
<keyword evidence="3" id="KW-1185">Reference proteome</keyword>
<name>A0A0D8XI34_DICVI</name>
<organism evidence="2 3">
    <name type="scientific">Dictyocaulus viviparus</name>
    <name type="common">Bovine lungworm</name>
    <dbReference type="NCBI Taxonomy" id="29172"/>
    <lineage>
        <taxon>Eukaryota</taxon>
        <taxon>Metazoa</taxon>
        <taxon>Ecdysozoa</taxon>
        <taxon>Nematoda</taxon>
        <taxon>Chromadorea</taxon>
        <taxon>Rhabditida</taxon>
        <taxon>Rhabditina</taxon>
        <taxon>Rhabditomorpha</taxon>
        <taxon>Strongyloidea</taxon>
        <taxon>Metastrongylidae</taxon>
        <taxon>Dictyocaulus</taxon>
    </lineage>
</organism>
<gene>
    <name evidence="2" type="ORF">DICVIV_12021</name>
</gene>
<evidence type="ECO:0000256" key="1">
    <source>
        <dbReference type="SAM" id="MobiDB-lite"/>
    </source>
</evidence>
<proteinExistence type="predicted"/>
<dbReference type="EMBL" id="KN716726">
    <property type="protein sequence ID" value="KJH41991.1"/>
    <property type="molecule type" value="Genomic_DNA"/>
</dbReference>
<dbReference type="OrthoDB" id="6537982at2759"/>
<reference evidence="2 3" key="1">
    <citation type="submission" date="2013-11" db="EMBL/GenBank/DDBJ databases">
        <title>Draft genome of the bovine lungworm Dictyocaulus viviparus.</title>
        <authorList>
            <person name="Mitreva M."/>
        </authorList>
    </citation>
    <scope>NUCLEOTIDE SEQUENCE [LARGE SCALE GENOMIC DNA]</scope>
    <source>
        <strain evidence="2 3">HannoverDv2000</strain>
    </source>
</reference>
<evidence type="ECO:0000313" key="2">
    <source>
        <dbReference type="EMBL" id="KJH41991.1"/>
    </source>
</evidence>
<sequence>MLEALDGIEAAVYRGQDRLKESDRRASNVSFQKVIPIPIKQAKSKKSTTSTTEKSEANITSSRNSTSYSESTRSSSESLSSDARSRISFRKRANNSPPKVSAPVLLPRQCSSHTLLQASTSGESLESDRTAKTNSPSLTRHFSPPDVQSLRLKSLIFLLTDSTTSCRRLNYCHVALPVAANSTSSLNSINSRMEYVTIDPISTTAAREATTAAREAANMHLSSFERARAFSTSMTGSIEYFGFDINWTGNTTRFLPEISKTTKE</sequence>